<evidence type="ECO:0000256" key="1">
    <source>
        <dbReference type="NCBIfam" id="TIGR02228"/>
    </source>
</evidence>
<dbReference type="Proteomes" id="UP000198327">
    <property type="component" value="Unassembled WGS sequence"/>
</dbReference>
<keyword evidence="2" id="KW-0812">Transmembrane</keyword>
<evidence type="ECO:0000313" key="3">
    <source>
        <dbReference type="EMBL" id="SNS68278.1"/>
    </source>
</evidence>
<organism evidence="3 4">
    <name type="scientific">Rhodococcoides kyotonense</name>
    <dbReference type="NCBI Taxonomy" id="398843"/>
    <lineage>
        <taxon>Bacteria</taxon>
        <taxon>Bacillati</taxon>
        <taxon>Actinomycetota</taxon>
        <taxon>Actinomycetes</taxon>
        <taxon>Mycobacteriales</taxon>
        <taxon>Nocardiaceae</taxon>
        <taxon>Rhodococcoides</taxon>
    </lineage>
</organism>
<dbReference type="GO" id="GO:0006465">
    <property type="term" value="P:signal peptide processing"/>
    <property type="evidence" value="ECO:0007669"/>
    <property type="project" value="UniProtKB-UniRule"/>
</dbReference>
<keyword evidence="2" id="KW-0472">Membrane</keyword>
<proteinExistence type="predicted"/>
<keyword evidence="4" id="KW-1185">Reference proteome</keyword>
<reference evidence="4" key="1">
    <citation type="submission" date="2017-06" db="EMBL/GenBank/DDBJ databases">
        <authorList>
            <person name="Varghese N."/>
            <person name="Submissions S."/>
        </authorList>
    </citation>
    <scope>NUCLEOTIDE SEQUENCE [LARGE SCALE GENOMIC DNA]</scope>
    <source>
        <strain evidence="4">JCM 23211</strain>
    </source>
</reference>
<accession>A0A239GHP0</accession>
<feature type="transmembrane region" description="Helical" evidence="2">
    <location>
        <begin position="22"/>
        <end position="51"/>
    </location>
</feature>
<protein>
    <recommendedName>
        <fullName evidence="1">Signal peptidase I</fullName>
        <ecNumber evidence="1">3.4.21.89</ecNumber>
    </recommendedName>
</protein>
<name>A0A239GHP0_9NOCA</name>
<dbReference type="EMBL" id="FZOW01000004">
    <property type="protein sequence ID" value="SNS68278.1"/>
    <property type="molecule type" value="Genomic_DNA"/>
</dbReference>
<feature type="transmembrane region" description="Helical" evidence="2">
    <location>
        <begin position="151"/>
        <end position="169"/>
    </location>
</feature>
<gene>
    <name evidence="3" type="ORF">SAMN05421642_104230</name>
</gene>
<evidence type="ECO:0000313" key="4">
    <source>
        <dbReference type="Proteomes" id="UP000198327"/>
    </source>
</evidence>
<keyword evidence="2" id="KW-1133">Transmembrane helix</keyword>
<dbReference type="NCBIfam" id="TIGR02228">
    <property type="entry name" value="sigpep_I_arch"/>
    <property type="match status" value="1"/>
</dbReference>
<dbReference type="GO" id="GO:0009003">
    <property type="term" value="F:signal peptidase activity"/>
    <property type="evidence" value="ECO:0007669"/>
    <property type="project" value="UniProtKB-EC"/>
</dbReference>
<sequence length="179" mass="19017">MSTMTEVSSRSKRSPWTIVGDVVLNVLALGGIVCIALVACAFFFNITLIMFKTGSMSPQIPAGSLAVVRQVPADSVGVGDVVTVDREGKLPVTHRIVAAETNSQSGITVLELKGDANADADPGLYQVTEVRKVLSSVPGLAHVVVYFSNPYVLGLITLSMATLVVVVFWPRERKSEQTG</sequence>
<dbReference type="InterPro" id="IPR001733">
    <property type="entry name" value="Peptidase_S26B"/>
</dbReference>
<dbReference type="AlphaFoldDB" id="A0A239GHP0"/>
<evidence type="ECO:0000256" key="2">
    <source>
        <dbReference type="SAM" id="Phobius"/>
    </source>
</evidence>
<dbReference type="GO" id="GO:0004252">
    <property type="term" value="F:serine-type endopeptidase activity"/>
    <property type="evidence" value="ECO:0007669"/>
    <property type="project" value="UniProtKB-UniRule"/>
</dbReference>
<dbReference type="EC" id="3.4.21.89" evidence="1"/>
<dbReference type="GO" id="GO:0016020">
    <property type="term" value="C:membrane"/>
    <property type="evidence" value="ECO:0007669"/>
    <property type="project" value="UniProtKB-UniRule"/>
</dbReference>